<keyword evidence="3" id="KW-1185">Reference proteome</keyword>
<accession>A0A2S9H0I6</accession>
<evidence type="ECO:0000313" key="3">
    <source>
        <dbReference type="Proteomes" id="UP000237839"/>
    </source>
</evidence>
<evidence type="ECO:0000313" key="2">
    <source>
        <dbReference type="EMBL" id="PRC93460.1"/>
    </source>
</evidence>
<reference evidence="2 3" key="1">
    <citation type="submission" date="2018-02" db="EMBL/GenBank/DDBJ databases">
        <title>Solimicrobium silvestre gen. nov., sp. nov., isolated from alpine forest soil.</title>
        <authorList>
            <person name="Margesin R."/>
            <person name="Albuquerque L."/>
            <person name="Zhang D.-C."/>
            <person name="Froufe H.J.C."/>
            <person name="Severino R."/>
            <person name="Roxo I."/>
            <person name="Egas C."/>
            <person name="Da Costa M.S."/>
        </authorList>
    </citation>
    <scope>NUCLEOTIDE SEQUENCE [LARGE SCALE GENOMIC DNA]</scope>
    <source>
        <strain evidence="2 3">S20-91</strain>
    </source>
</reference>
<dbReference type="AlphaFoldDB" id="A0A2S9H0I6"/>
<sequence>MLNKLICFIFSSFLLLTLGVGNAQEIKDVEATYAISSKTIIDPAPGEKKDRVLLFLTGTGAKEIYDSILNPPKSSQCGPNLVVKSANNLECIKDTKTGTYQCRIGVMLDSGKTVKGGAC</sequence>
<name>A0A2S9H0I6_9BURK</name>
<dbReference type="Proteomes" id="UP000237839">
    <property type="component" value="Unassembled WGS sequence"/>
</dbReference>
<dbReference type="EMBL" id="PUGF01000007">
    <property type="protein sequence ID" value="PRC93460.1"/>
    <property type="molecule type" value="Genomic_DNA"/>
</dbReference>
<organism evidence="2 3">
    <name type="scientific">Solimicrobium silvestre</name>
    <dbReference type="NCBI Taxonomy" id="2099400"/>
    <lineage>
        <taxon>Bacteria</taxon>
        <taxon>Pseudomonadati</taxon>
        <taxon>Pseudomonadota</taxon>
        <taxon>Betaproteobacteria</taxon>
        <taxon>Burkholderiales</taxon>
        <taxon>Oxalobacteraceae</taxon>
        <taxon>Solimicrobium</taxon>
    </lineage>
</organism>
<protein>
    <submittedName>
        <fullName evidence="2">Uncharacterized protein</fullName>
    </submittedName>
</protein>
<gene>
    <name evidence="2" type="ORF">S2091_1847</name>
</gene>
<comment type="caution">
    <text evidence="2">The sequence shown here is derived from an EMBL/GenBank/DDBJ whole genome shotgun (WGS) entry which is preliminary data.</text>
</comment>
<proteinExistence type="predicted"/>
<feature type="signal peptide" evidence="1">
    <location>
        <begin position="1"/>
        <end position="23"/>
    </location>
</feature>
<feature type="chain" id="PRO_5015616587" evidence="1">
    <location>
        <begin position="24"/>
        <end position="119"/>
    </location>
</feature>
<evidence type="ECO:0000256" key="1">
    <source>
        <dbReference type="SAM" id="SignalP"/>
    </source>
</evidence>
<dbReference type="RefSeq" id="WP_105531507.1">
    <property type="nucleotide sequence ID" value="NZ_PUGF01000007.1"/>
</dbReference>
<dbReference type="OrthoDB" id="8704355at2"/>
<keyword evidence="1" id="KW-0732">Signal</keyword>